<evidence type="ECO:0000256" key="4">
    <source>
        <dbReference type="SAM" id="Phobius"/>
    </source>
</evidence>
<evidence type="ECO:0000256" key="1">
    <source>
        <dbReference type="ARBA" id="ARBA00022448"/>
    </source>
</evidence>
<keyword evidence="4" id="KW-1133">Transmembrane helix</keyword>
<dbReference type="SUPFAM" id="SSF111369">
    <property type="entry name" value="HlyD-like secretion proteins"/>
    <property type="match status" value="1"/>
</dbReference>
<dbReference type="GO" id="GO:0015679">
    <property type="term" value="P:plasma membrane copper ion transport"/>
    <property type="evidence" value="ECO:0007669"/>
    <property type="project" value="TreeGrafter"/>
</dbReference>
<dbReference type="EMBL" id="SJPV01000007">
    <property type="protein sequence ID" value="TWU34958.1"/>
    <property type="molecule type" value="Genomic_DNA"/>
</dbReference>
<feature type="transmembrane region" description="Helical" evidence="4">
    <location>
        <begin position="396"/>
        <end position="416"/>
    </location>
</feature>
<evidence type="ECO:0000256" key="3">
    <source>
        <dbReference type="SAM" id="MobiDB-lite"/>
    </source>
</evidence>
<dbReference type="InterPro" id="IPR029016">
    <property type="entry name" value="GAF-like_dom_sf"/>
</dbReference>
<dbReference type="Gene3D" id="3.30.450.40">
    <property type="match status" value="1"/>
</dbReference>
<gene>
    <name evidence="5" type="ORF">Poly41_41020</name>
</gene>
<keyword evidence="1" id="KW-0813">Transport</keyword>
<evidence type="ECO:0000313" key="5">
    <source>
        <dbReference type="EMBL" id="TWU34958.1"/>
    </source>
</evidence>
<feature type="coiled-coil region" evidence="2">
    <location>
        <begin position="459"/>
        <end position="531"/>
    </location>
</feature>
<reference evidence="5 6" key="1">
    <citation type="submission" date="2019-02" db="EMBL/GenBank/DDBJ databases">
        <title>Deep-cultivation of Planctomycetes and their phenomic and genomic characterization uncovers novel biology.</title>
        <authorList>
            <person name="Wiegand S."/>
            <person name="Jogler M."/>
            <person name="Boedeker C."/>
            <person name="Pinto D."/>
            <person name="Vollmers J."/>
            <person name="Rivas-Marin E."/>
            <person name="Kohn T."/>
            <person name="Peeters S.H."/>
            <person name="Heuer A."/>
            <person name="Rast P."/>
            <person name="Oberbeckmann S."/>
            <person name="Bunk B."/>
            <person name="Jeske O."/>
            <person name="Meyerdierks A."/>
            <person name="Storesund J.E."/>
            <person name="Kallscheuer N."/>
            <person name="Luecker S."/>
            <person name="Lage O.M."/>
            <person name="Pohl T."/>
            <person name="Merkel B.J."/>
            <person name="Hornburger P."/>
            <person name="Mueller R.-W."/>
            <person name="Bruemmer F."/>
            <person name="Labrenz M."/>
            <person name="Spormann A.M."/>
            <person name="Op Den Camp H."/>
            <person name="Overmann J."/>
            <person name="Amann R."/>
            <person name="Jetten M.S.M."/>
            <person name="Mascher T."/>
            <person name="Medema M.H."/>
            <person name="Devos D.P."/>
            <person name="Kaster A.-K."/>
            <person name="Ovreas L."/>
            <person name="Rohde M."/>
            <person name="Galperin M.Y."/>
            <person name="Jogler C."/>
        </authorList>
    </citation>
    <scope>NUCLEOTIDE SEQUENCE [LARGE SCALE GENOMIC DNA]</scope>
    <source>
        <strain evidence="5 6">Poly41</strain>
    </source>
</reference>
<protein>
    <submittedName>
        <fullName evidence="5">HlyD family secretion protein</fullName>
    </submittedName>
</protein>
<dbReference type="GO" id="GO:0030313">
    <property type="term" value="C:cell envelope"/>
    <property type="evidence" value="ECO:0007669"/>
    <property type="project" value="TreeGrafter"/>
</dbReference>
<proteinExistence type="predicted"/>
<dbReference type="PANTHER" id="PTHR30097:SF4">
    <property type="entry name" value="SLR6042 PROTEIN"/>
    <property type="match status" value="1"/>
</dbReference>
<dbReference type="GO" id="GO:0060003">
    <property type="term" value="P:copper ion export"/>
    <property type="evidence" value="ECO:0007669"/>
    <property type="project" value="TreeGrafter"/>
</dbReference>
<keyword evidence="2" id="KW-0175">Coiled coil</keyword>
<dbReference type="Gene3D" id="1.10.287.470">
    <property type="entry name" value="Helix hairpin bin"/>
    <property type="match status" value="1"/>
</dbReference>
<sequence length="696" mass="75521">MNAASTDSIDTPNNGSASPTASADVNALVKSLAAKHTARSAFVQALATHLQRAFGVGLVAIDGADWNQPIMLVADETLGQSVHRNSIRQSLKLATVTPVACDLALIDPLVASGSQDPSPSETQAVRAYRVELAPSPDAVAVLLIHPVGDRPSPAQQLQTLRKLGLYVEPASQAISDFKRSECIVNDSAAAPVHVERGIPTRNHLLHLHQSLQVNATAYRIANESRRLIGCDRSTVLVIRGNKFRVRAVSGVAVIDRRSNAIRSIEKLVNRAVVMARPLRLPGEELLPPQIQSPLDEYLDECGVATAMMLPLFESTVDGAFDEAESLQADSLKRDSKMIGVVLAESFSGVPNQDVTQPMTMIAAESSVALSNAIEHESIFGVSLWKSLGRIKQVTKLSWLLFATAVATMMLIASMVIQVDHRIVATGSVSPLRRQQVFAPQDGVVKTLHVTDGQAVKAGQTLLELDNAELERTAENLTGQIQTTLQRLASIKAVRLSDGRQENQSSRMAVEQQQYENELANLEAQQGVLRIQQEGLVLKSPLNGTVVGWQLEQRLASRPVSRGNLLLSVVDESGPWELNLCVPDRDAGAMLDAIQYDSSLPITFAVATQPQRCYAAVLRRVASVARVDDTNRPVIDIDADVAPYPDGSHETDLFDPTDVRIGADVTARVYCGRRSLLASWFSDAIDFVDRNVVFYFR</sequence>
<comment type="caution">
    <text evidence="5">The sequence shown here is derived from an EMBL/GenBank/DDBJ whole genome shotgun (WGS) entry which is preliminary data.</text>
</comment>
<keyword evidence="4" id="KW-0472">Membrane</keyword>
<evidence type="ECO:0000313" key="6">
    <source>
        <dbReference type="Proteomes" id="UP000319143"/>
    </source>
</evidence>
<feature type="region of interest" description="Disordered" evidence="3">
    <location>
        <begin position="1"/>
        <end position="21"/>
    </location>
</feature>
<dbReference type="OrthoDB" id="248877at2"/>
<dbReference type="InterPro" id="IPR051909">
    <property type="entry name" value="MFP_Cation_Efflux"/>
</dbReference>
<keyword evidence="6" id="KW-1185">Reference proteome</keyword>
<organism evidence="5 6">
    <name type="scientific">Novipirellula artificiosorum</name>
    <dbReference type="NCBI Taxonomy" id="2528016"/>
    <lineage>
        <taxon>Bacteria</taxon>
        <taxon>Pseudomonadati</taxon>
        <taxon>Planctomycetota</taxon>
        <taxon>Planctomycetia</taxon>
        <taxon>Pirellulales</taxon>
        <taxon>Pirellulaceae</taxon>
        <taxon>Novipirellula</taxon>
    </lineage>
</organism>
<evidence type="ECO:0000256" key="2">
    <source>
        <dbReference type="SAM" id="Coils"/>
    </source>
</evidence>
<keyword evidence="4" id="KW-0812">Transmembrane</keyword>
<dbReference type="Proteomes" id="UP000319143">
    <property type="component" value="Unassembled WGS sequence"/>
</dbReference>
<name>A0A5C6DE78_9BACT</name>
<accession>A0A5C6DE78</accession>
<dbReference type="Gene3D" id="2.40.50.100">
    <property type="match status" value="1"/>
</dbReference>
<dbReference type="RefSeq" id="WP_146528383.1">
    <property type="nucleotide sequence ID" value="NZ_SJPV01000007.1"/>
</dbReference>
<dbReference type="PANTHER" id="PTHR30097">
    <property type="entry name" value="CATION EFFLUX SYSTEM PROTEIN CUSB"/>
    <property type="match status" value="1"/>
</dbReference>
<dbReference type="AlphaFoldDB" id="A0A5C6DE78"/>